<accession>A0A0Q9YJB1</accession>
<sequence length="168" mass="19699">MGRVIKWWLFFIVGFYLCGVLTSLPLIQAAEWYRPLWVLMFVIFCQLSQPQLFNPIVAWCMGLLLDALQGTQLGQQALIMASVSYITMILRPKFLMRPFWQQIGKVFWLVCLGQILNLWFHALDGQNPQTLLYWMGSVTSCLIWPVFFFFSQLLTRFLSVPAYSMRRL</sequence>
<keyword evidence="7 8" id="KW-0472">Membrane</keyword>
<evidence type="ECO:0000256" key="7">
    <source>
        <dbReference type="ARBA" id="ARBA00023136"/>
    </source>
</evidence>
<evidence type="ECO:0000313" key="10">
    <source>
        <dbReference type="EMBL" id="KRG20700.1"/>
    </source>
</evidence>
<keyword evidence="12" id="KW-1185">Reference proteome</keyword>
<proteinExistence type="inferred from homology"/>
<dbReference type="OrthoDB" id="6647425at2"/>
<name>A0A0Q9YJB1_9GAMM</name>
<feature type="transmembrane region" description="Helical" evidence="9">
    <location>
        <begin position="102"/>
        <end position="120"/>
    </location>
</feature>
<dbReference type="GO" id="GO:0008360">
    <property type="term" value="P:regulation of cell shape"/>
    <property type="evidence" value="ECO:0007669"/>
    <property type="project" value="UniProtKB-UniRule"/>
</dbReference>
<gene>
    <name evidence="11" type="primary">mreD</name>
    <name evidence="11" type="ORF">HT99x_004665</name>
    <name evidence="10" type="ORF">HT99x_02187</name>
</gene>
<evidence type="ECO:0000256" key="4">
    <source>
        <dbReference type="ARBA" id="ARBA00022692"/>
    </source>
</evidence>
<comment type="function">
    <text evidence="8">Involved in formation of the rod shape of the cell. May also contribute to regulation of formation of penicillin-binding proteins.</text>
</comment>
<protein>
    <recommendedName>
        <fullName evidence="8">Rod shape-determining protein MreD</fullName>
    </recommendedName>
</protein>
<dbReference type="RefSeq" id="WP_075066805.1">
    <property type="nucleotide sequence ID" value="NZ_LKAJ02000001.1"/>
</dbReference>
<evidence type="ECO:0000256" key="8">
    <source>
        <dbReference type="PIRNR" id="PIRNR018472"/>
    </source>
</evidence>
<reference evidence="10" key="1">
    <citation type="submission" date="2015-09" db="EMBL/GenBank/DDBJ databases">
        <title>Draft Genome Sequences of Two Novel Amoeba-resistant Intranuclear Bacteria, Candidatus Berkiella cookevillensis and Candidatus Berkiella aquae.</title>
        <authorList>
            <person name="Mehari Y.T."/>
            <person name="Arivett B.A."/>
            <person name="Farone A.L."/>
            <person name="Gunderson J.H."/>
            <person name="Farone M.B."/>
        </authorList>
    </citation>
    <scope>NUCLEOTIDE SEQUENCE [LARGE SCALE GENOMIC DNA]</scope>
    <source>
        <strain evidence="10">HT99</strain>
    </source>
</reference>
<evidence type="ECO:0000256" key="5">
    <source>
        <dbReference type="ARBA" id="ARBA00022960"/>
    </source>
</evidence>
<dbReference type="InterPro" id="IPR026034">
    <property type="entry name" value="MreD_proteobac"/>
</dbReference>
<dbReference type="InterPro" id="IPR007227">
    <property type="entry name" value="Cell_shape_determining_MreD"/>
</dbReference>
<evidence type="ECO:0000313" key="12">
    <source>
        <dbReference type="Proteomes" id="UP000051497"/>
    </source>
</evidence>
<reference evidence="11" key="3">
    <citation type="submission" date="2021-06" db="EMBL/GenBank/DDBJ databases">
        <title>Genomic Description and Analysis of Intracellular Bacteria, Candidatus Berkiella cookevillensis and Candidatus Berkiella aquae.</title>
        <authorList>
            <person name="Kidane D.T."/>
            <person name="Mehari Y.T."/>
            <person name="Rice F.C."/>
            <person name="Arivett B.A."/>
            <person name="Farone A.L."/>
            <person name="Berk S.G."/>
            <person name="Farone M.B."/>
        </authorList>
    </citation>
    <scope>NUCLEOTIDE SEQUENCE</scope>
    <source>
        <strain evidence="11">HT99</strain>
    </source>
</reference>
<dbReference type="PANTHER" id="PTHR37484:SF1">
    <property type="entry name" value="ROD SHAPE-DETERMINING PROTEIN MRED"/>
    <property type="match status" value="1"/>
</dbReference>
<evidence type="ECO:0000256" key="1">
    <source>
        <dbReference type="ARBA" id="ARBA00004651"/>
    </source>
</evidence>
<evidence type="ECO:0000256" key="9">
    <source>
        <dbReference type="SAM" id="Phobius"/>
    </source>
</evidence>
<dbReference type="NCBIfam" id="TIGR03426">
    <property type="entry name" value="shape_MreD"/>
    <property type="match status" value="1"/>
</dbReference>
<feature type="transmembrane region" description="Helical" evidence="9">
    <location>
        <begin position="73"/>
        <end position="90"/>
    </location>
</feature>
<dbReference type="Pfam" id="PF04093">
    <property type="entry name" value="MreD"/>
    <property type="match status" value="1"/>
</dbReference>
<evidence type="ECO:0000256" key="2">
    <source>
        <dbReference type="ARBA" id="ARBA00007776"/>
    </source>
</evidence>
<keyword evidence="4 9" id="KW-0812">Transmembrane</keyword>
<dbReference type="AlphaFoldDB" id="A0A0Q9YJB1"/>
<dbReference type="GO" id="GO:0005886">
    <property type="term" value="C:plasma membrane"/>
    <property type="evidence" value="ECO:0007669"/>
    <property type="project" value="UniProtKB-SubCell"/>
</dbReference>
<keyword evidence="5 8" id="KW-0133">Cell shape</keyword>
<organism evidence="10">
    <name type="scientific">Candidatus Berkiella aquae</name>
    <dbReference type="NCBI Taxonomy" id="295108"/>
    <lineage>
        <taxon>Bacteria</taxon>
        <taxon>Pseudomonadati</taxon>
        <taxon>Pseudomonadota</taxon>
        <taxon>Gammaproteobacteria</taxon>
        <taxon>Candidatus Berkiellales</taxon>
        <taxon>Candidatus Berkiellaceae</taxon>
        <taxon>Candidatus Berkiella</taxon>
    </lineage>
</organism>
<keyword evidence="8" id="KW-0997">Cell inner membrane</keyword>
<dbReference type="EMBL" id="LKAJ01000009">
    <property type="protein sequence ID" value="KRG20700.1"/>
    <property type="molecule type" value="Genomic_DNA"/>
</dbReference>
<dbReference type="Proteomes" id="UP000051497">
    <property type="component" value="Unassembled WGS sequence"/>
</dbReference>
<evidence type="ECO:0000256" key="3">
    <source>
        <dbReference type="ARBA" id="ARBA00022475"/>
    </source>
</evidence>
<dbReference type="PANTHER" id="PTHR37484">
    <property type="entry name" value="ROD SHAPE-DETERMINING PROTEIN MRED"/>
    <property type="match status" value="1"/>
</dbReference>
<dbReference type="STRING" id="295108.HT99x_02187"/>
<evidence type="ECO:0000313" key="11">
    <source>
        <dbReference type="EMBL" id="MCS5710711.1"/>
    </source>
</evidence>
<evidence type="ECO:0000256" key="6">
    <source>
        <dbReference type="ARBA" id="ARBA00022989"/>
    </source>
</evidence>
<comment type="subcellular location">
    <subcellularLocation>
        <location evidence="8">Cell inner membrane</location>
    </subcellularLocation>
    <subcellularLocation>
        <location evidence="1">Cell membrane</location>
        <topology evidence="1">Multi-pass membrane protein</topology>
    </subcellularLocation>
</comment>
<feature type="transmembrane region" description="Helical" evidence="9">
    <location>
        <begin position="132"/>
        <end position="158"/>
    </location>
</feature>
<comment type="similarity">
    <text evidence="2 8">Belongs to the MreD family.</text>
</comment>
<comment type="caution">
    <text evidence="10">The sequence shown here is derived from an EMBL/GenBank/DDBJ whole genome shotgun (WGS) entry which is preliminary data.</text>
</comment>
<dbReference type="EMBL" id="LKAJ02000001">
    <property type="protein sequence ID" value="MCS5710711.1"/>
    <property type="molecule type" value="Genomic_DNA"/>
</dbReference>
<dbReference type="PIRSF" id="PIRSF018472">
    <property type="entry name" value="MreD_proteobac"/>
    <property type="match status" value="1"/>
</dbReference>
<reference evidence="11" key="2">
    <citation type="journal article" date="2016" name="Genome Announc.">
        <title>Draft Genome Sequences of Two Novel Amoeba-Resistant Intranuclear Bacteria, 'Candidatus Berkiella cookevillensis' and 'Candidatus Berkiella aquae'.</title>
        <authorList>
            <person name="Mehari Y.T."/>
            <person name="Arivett B.A."/>
            <person name="Farone A.L."/>
            <person name="Gunderson J.H."/>
            <person name="Farone M.B."/>
        </authorList>
    </citation>
    <scope>NUCLEOTIDE SEQUENCE</scope>
    <source>
        <strain evidence="11">HT99</strain>
    </source>
</reference>
<keyword evidence="6 9" id="KW-1133">Transmembrane helix</keyword>
<keyword evidence="3 8" id="KW-1003">Cell membrane</keyword>
<feature type="transmembrane region" description="Helical" evidence="9">
    <location>
        <begin position="6"/>
        <end position="24"/>
    </location>
</feature>